<comment type="caution">
    <text evidence="10">The sequence shown here is derived from an EMBL/GenBank/DDBJ whole genome shotgun (WGS) entry which is preliminary data.</text>
</comment>
<dbReference type="VEuPathDB" id="FungiDB:CH63R_10714"/>
<dbReference type="OrthoDB" id="5296287at2759"/>
<keyword evidence="3 8" id="KW-0812">Transmembrane</keyword>
<gene>
    <name evidence="10" type="ORF">CH63R_10714</name>
</gene>
<evidence type="ECO:0000313" key="10">
    <source>
        <dbReference type="EMBL" id="OBR06594.1"/>
    </source>
</evidence>
<dbReference type="PANTHER" id="PTHR23502:SF68">
    <property type="entry name" value="MULTIDRUG TRANSPORTER, PUTATIVE (AFU_ORTHOLOGUE AFUA_3G01120)-RELATED"/>
    <property type="match status" value="1"/>
</dbReference>
<feature type="transmembrane region" description="Helical" evidence="8">
    <location>
        <begin position="422"/>
        <end position="441"/>
    </location>
</feature>
<dbReference type="EMBL" id="LTAN01000007">
    <property type="protein sequence ID" value="OBR06594.1"/>
    <property type="molecule type" value="Genomic_DNA"/>
</dbReference>
<organism evidence="10 11">
    <name type="scientific">Colletotrichum higginsianum (strain IMI 349063)</name>
    <name type="common">Crucifer anthracnose fungus</name>
    <dbReference type="NCBI Taxonomy" id="759273"/>
    <lineage>
        <taxon>Eukaryota</taxon>
        <taxon>Fungi</taxon>
        <taxon>Dikarya</taxon>
        <taxon>Ascomycota</taxon>
        <taxon>Pezizomycotina</taxon>
        <taxon>Sordariomycetes</taxon>
        <taxon>Hypocreomycetidae</taxon>
        <taxon>Glomerellales</taxon>
        <taxon>Glomerellaceae</taxon>
        <taxon>Colletotrichum</taxon>
        <taxon>Colletotrichum destructivum species complex</taxon>
    </lineage>
</organism>
<dbReference type="KEGG" id="chig:CH63R_10714"/>
<dbReference type="InterPro" id="IPR011701">
    <property type="entry name" value="MFS"/>
</dbReference>
<dbReference type="CDD" id="cd17323">
    <property type="entry name" value="MFS_Tpo1_MDR_like"/>
    <property type="match status" value="1"/>
</dbReference>
<dbReference type="FunFam" id="1.20.1250.20:FF:000011">
    <property type="entry name" value="MFS multidrug transporter, putative"/>
    <property type="match status" value="1"/>
</dbReference>
<keyword evidence="5 8" id="KW-0472">Membrane</keyword>
<dbReference type="SUPFAM" id="SSF103473">
    <property type="entry name" value="MFS general substrate transporter"/>
    <property type="match status" value="1"/>
</dbReference>
<evidence type="ECO:0000256" key="1">
    <source>
        <dbReference type="ARBA" id="ARBA00004141"/>
    </source>
</evidence>
<evidence type="ECO:0000256" key="8">
    <source>
        <dbReference type="SAM" id="Phobius"/>
    </source>
</evidence>
<dbReference type="Proteomes" id="UP000092177">
    <property type="component" value="Unassembled WGS sequence"/>
</dbReference>
<feature type="transmembrane region" description="Helical" evidence="8">
    <location>
        <begin position="377"/>
        <end position="402"/>
    </location>
</feature>
<evidence type="ECO:0000256" key="4">
    <source>
        <dbReference type="ARBA" id="ARBA00022989"/>
    </source>
</evidence>
<evidence type="ECO:0000256" key="5">
    <source>
        <dbReference type="ARBA" id="ARBA00023136"/>
    </source>
</evidence>
<keyword evidence="4 8" id="KW-1133">Transmembrane helix</keyword>
<dbReference type="GO" id="GO:0016020">
    <property type="term" value="C:membrane"/>
    <property type="evidence" value="ECO:0007669"/>
    <property type="project" value="UniProtKB-SubCell"/>
</dbReference>
<evidence type="ECO:0000259" key="9">
    <source>
        <dbReference type="PROSITE" id="PS50850"/>
    </source>
</evidence>
<feature type="transmembrane region" description="Helical" evidence="8">
    <location>
        <begin position="462"/>
        <end position="483"/>
    </location>
</feature>
<reference evidence="11" key="1">
    <citation type="journal article" date="2017" name="BMC Genomics">
        <title>Gapless genome assembly of Colletotrichum higginsianum reveals chromosome structure and association of transposable elements with secondary metabolite gene clusters.</title>
        <authorList>
            <person name="Dallery J.-F."/>
            <person name="Lapalu N."/>
            <person name="Zampounis A."/>
            <person name="Pigne S."/>
            <person name="Luyten I."/>
            <person name="Amselem J."/>
            <person name="Wittenberg A.H.J."/>
            <person name="Zhou S."/>
            <person name="de Queiroz M.V."/>
            <person name="Robin G.P."/>
            <person name="Auger A."/>
            <person name="Hainaut M."/>
            <person name="Henrissat B."/>
            <person name="Kim K.-T."/>
            <person name="Lee Y.-H."/>
            <person name="Lespinet O."/>
            <person name="Schwartz D.C."/>
            <person name="Thon M.R."/>
            <person name="O'Connell R.J."/>
        </authorList>
    </citation>
    <scope>NUCLEOTIDE SEQUENCE [LARGE SCALE GENOMIC DNA]</scope>
    <source>
        <strain evidence="11">IMI 349063</strain>
    </source>
</reference>
<sequence length="587" mass="64667">MDFVQREQGESFSRLRIPVKASNNDDDNSRTKRRSYRSFQHYFQLQRARRQDYTDTPTSHFTMAAEPRSSGSTPRDVDVEKGTSPNASDLEGATIRPESAPESTTNRGEADKETEQDPNIVYWDGPDDPENPQNWTMKMKWFNVAAISMLTFVTSQSLTKADLHSQGSSMFAPGIPKIMVEFGETSSTVATFVVSIYVLGFAFGPLIIAPMSEVYGRARLYIWGNIFFTLFTVGVALSQNMAMMMAFRFLMGLAGAVPITIGSGSIADLMPVEMRGRAMSAWALGPLLGPCIGPVAGGYLIKAAGWRWIYWLVVIVGGIFIPLSWFFIKETYAPLILERKAERLRKETGNQDLRSKLQADAKMSDTFKHAIVRPLRLLFMTPIVTLMALYVAIVYGILYLLITTFSFVYKDQYGFDEGTVGLTFLPAGIGMMIGIALFGALTDAIVLRNKARNIEHTPEARLSPVIAMPCAVVLPVGLFIYGWTAEKGVHFIVPMLGVVVFSIGLMGVMNYLLDSYPLYAASVTAALAVLRSLSGALLPLGGLEMYNALGLGWGNSLLAFISIGLIPIPLVFYIFGARIRGRTKSNL</sequence>
<dbReference type="RefSeq" id="XP_018155112.1">
    <property type="nucleotide sequence ID" value="XM_018305688.1"/>
</dbReference>
<feature type="transmembrane region" description="Helical" evidence="8">
    <location>
        <begin position="489"/>
        <end position="509"/>
    </location>
</feature>
<dbReference type="InterPro" id="IPR020846">
    <property type="entry name" value="MFS_dom"/>
</dbReference>
<proteinExistence type="inferred from homology"/>
<accession>A0A1B7Y3L6</accession>
<evidence type="ECO:0000256" key="6">
    <source>
        <dbReference type="ARBA" id="ARBA00023180"/>
    </source>
</evidence>
<evidence type="ECO:0000256" key="2">
    <source>
        <dbReference type="ARBA" id="ARBA00008335"/>
    </source>
</evidence>
<evidence type="ECO:0000256" key="3">
    <source>
        <dbReference type="ARBA" id="ARBA00022692"/>
    </source>
</evidence>
<feature type="transmembrane region" description="Helical" evidence="8">
    <location>
        <begin position="141"/>
        <end position="159"/>
    </location>
</feature>
<keyword evidence="6" id="KW-0325">Glycoprotein</keyword>
<feature type="transmembrane region" description="Helical" evidence="8">
    <location>
        <begin position="249"/>
        <end position="269"/>
    </location>
</feature>
<feature type="transmembrane region" description="Helical" evidence="8">
    <location>
        <begin position="220"/>
        <end position="237"/>
    </location>
</feature>
<dbReference type="GeneID" id="28869795"/>
<feature type="transmembrane region" description="Helical" evidence="8">
    <location>
        <begin position="308"/>
        <end position="328"/>
    </location>
</feature>
<dbReference type="Gene3D" id="1.20.1250.20">
    <property type="entry name" value="MFS general substrate transporter like domains"/>
    <property type="match status" value="1"/>
</dbReference>
<feature type="domain" description="Major facilitator superfamily (MFS) profile" evidence="9">
    <location>
        <begin position="143"/>
        <end position="579"/>
    </location>
</feature>
<evidence type="ECO:0000313" key="11">
    <source>
        <dbReference type="Proteomes" id="UP000092177"/>
    </source>
</evidence>
<dbReference type="PANTHER" id="PTHR23502">
    <property type="entry name" value="MAJOR FACILITATOR SUPERFAMILY"/>
    <property type="match status" value="1"/>
</dbReference>
<name>A0A1B7Y3L6_COLHI</name>
<comment type="similarity">
    <text evidence="2">Belongs to the major facilitator superfamily.</text>
</comment>
<dbReference type="InterPro" id="IPR036259">
    <property type="entry name" value="MFS_trans_sf"/>
</dbReference>
<keyword evidence="11" id="KW-1185">Reference proteome</keyword>
<dbReference type="Pfam" id="PF07690">
    <property type="entry name" value="MFS_1"/>
    <property type="match status" value="1"/>
</dbReference>
<feature type="transmembrane region" description="Helical" evidence="8">
    <location>
        <begin position="281"/>
        <end position="302"/>
    </location>
</feature>
<comment type="subcellular location">
    <subcellularLocation>
        <location evidence="1">Membrane</location>
        <topology evidence="1">Multi-pass membrane protein</topology>
    </subcellularLocation>
</comment>
<feature type="transmembrane region" description="Helical" evidence="8">
    <location>
        <begin position="189"/>
        <end position="208"/>
    </location>
</feature>
<dbReference type="GO" id="GO:0022857">
    <property type="term" value="F:transmembrane transporter activity"/>
    <property type="evidence" value="ECO:0007669"/>
    <property type="project" value="InterPro"/>
</dbReference>
<feature type="transmembrane region" description="Helical" evidence="8">
    <location>
        <begin position="557"/>
        <end position="575"/>
    </location>
</feature>
<feature type="region of interest" description="Disordered" evidence="7">
    <location>
        <begin position="1"/>
        <end position="129"/>
    </location>
</feature>
<dbReference type="PROSITE" id="PS50850">
    <property type="entry name" value="MFS"/>
    <property type="match status" value="1"/>
</dbReference>
<feature type="transmembrane region" description="Helical" evidence="8">
    <location>
        <begin position="516"/>
        <end position="537"/>
    </location>
</feature>
<protein>
    <submittedName>
        <fullName evidence="10">Major facilitator superfamily transporter</fullName>
    </submittedName>
</protein>
<dbReference type="AlphaFoldDB" id="A0A1B7Y3L6"/>
<evidence type="ECO:0000256" key="7">
    <source>
        <dbReference type="SAM" id="MobiDB-lite"/>
    </source>
</evidence>